<dbReference type="Ensembl" id="ENSSFOT00015052363.1">
    <property type="protein sequence ID" value="ENSSFOP00015062991.1"/>
    <property type="gene ID" value="ENSSFOG00015025845.1"/>
</dbReference>
<dbReference type="OrthoDB" id="8939918at2759"/>
<keyword evidence="3" id="KW-1185">Reference proteome</keyword>
<sequence length="201" mass="22472">RTSPPASHSSVLILLDLSAVFDTVNHRILLFSLSHLRFKGATLRWFESYLSDRSYEVVWQSSRSFPLPLSTGVPQGLLPGPLLFSIFTSSLGPVIASRGFKYHCYAAITQLFLSFPPGASNISAHTAACLSDISAQTSDYHLQLNFSKKEILHLPRSHVSPLFISLHWLPVTVWIKFKTLVIAYKCINRTGSSYLKDLINH</sequence>
<protein>
    <recommendedName>
        <fullName evidence="1">Reverse transcriptase domain-containing protein</fullName>
    </recommendedName>
</protein>
<dbReference type="Proteomes" id="UP000694397">
    <property type="component" value="Chromosome 1"/>
</dbReference>
<reference evidence="2" key="2">
    <citation type="submission" date="2025-08" db="UniProtKB">
        <authorList>
            <consortium name="Ensembl"/>
        </authorList>
    </citation>
    <scope>IDENTIFICATION</scope>
</reference>
<evidence type="ECO:0000259" key="1">
    <source>
        <dbReference type="PROSITE" id="PS50878"/>
    </source>
</evidence>
<dbReference type="AlphaFoldDB" id="A0A8C9VPJ5"/>
<name>A0A8C9VPJ5_SCLFO</name>
<reference evidence="2" key="3">
    <citation type="submission" date="2025-09" db="UniProtKB">
        <authorList>
            <consortium name="Ensembl"/>
        </authorList>
    </citation>
    <scope>IDENTIFICATION</scope>
</reference>
<dbReference type="GeneTree" id="ENSGT01040000240375"/>
<accession>A0A8C9VPJ5</accession>
<dbReference type="PROSITE" id="PS50878">
    <property type="entry name" value="RT_POL"/>
    <property type="match status" value="1"/>
</dbReference>
<dbReference type="InterPro" id="IPR000477">
    <property type="entry name" value="RT_dom"/>
</dbReference>
<reference evidence="2 3" key="1">
    <citation type="submission" date="2019-04" db="EMBL/GenBank/DDBJ databases">
        <authorList>
            <consortium name="Wellcome Sanger Institute Data Sharing"/>
        </authorList>
    </citation>
    <scope>NUCLEOTIDE SEQUENCE [LARGE SCALE GENOMIC DNA]</scope>
</reference>
<proteinExistence type="predicted"/>
<evidence type="ECO:0000313" key="3">
    <source>
        <dbReference type="Proteomes" id="UP000694397"/>
    </source>
</evidence>
<feature type="domain" description="Reverse transcriptase" evidence="1">
    <location>
        <begin position="1"/>
        <end position="173"/>
    </location>
</feature>
<evidence type="ECO:0000313" key="2">
    <source>
        <dbReference type="Ensembl" id="ENSSFOP00015062991.1"/>
    </source>
</evidence>
<dbReference type="PANTHER" id="PTHR33332">
    <property type="entry name" value="REVERSE TRANSCRIPTASE DOMAIN-CONTAINING PROTEIN"/>
    <property type="match status" value="1"/>
</dbReference>
<dbReference type="Pfam" id="PF00078">
    <property type="entry name" value="RVT_1"/>
    <property type="match status" value="1"/>
</dbReference>
<organism evidence="2 3">
    <name type="scientific">Scleropages formosus</name>
    <name type="common">Asian bonytongue</name>
    <name type="synonym">Osteoglossum formosum</name>
    <dbReference type="NCBI Taxonomy" id="113540"/>
    <lineage>
        <taxon>Eukaryota</taxon>
        <taxon>Metazoa</taxon>
        <taxon>Chordata</taxon>
        <taxon>Craniata</taxon>
        <taxon>Vertebrata</taxon>
        <taxon>Euteleostomi</taxon>
        <taxon>Actinopterygii</taxon>
        <taxon>Neopterygii</taxon>
        <taxon>Teleostei</taxon>
        <taxon>Osteoglossocephala</taxon>
        <taxon>Osteoglossomorpha</taxon>
        <taxon>Osteoglossiformes</taxon>
        <taxon>Osteoglossidae</taxon>
        <taxon>Scleropages</taxon>
    </lineage>
</organism>